<dbReference type="Pfam" id="PF00293">
    <property type="entry name" value="NUDIX"/>
    <property type="match status" value="1"/>
</dbReference>
<name>A0A2M6P080_9BACT</name>
<evidence type="ECO:0000256" key="1">
    <source>
        <dbReference type="ARBA" id="ARBA00022801"/>
    </source>
</evidence>
<dbReference type="Gene3D" id="3.90.79.10">
    <property type="entry name" value="Nucleoside Triphosphate Pyrophosphohydrolase"/>
    <property type="match status" value="1"/>
</dbReference>
<dbReference type="InterPro" id="IPR000086">
    <property type="entry name" value="NUDIX_hydrolase_dom"/>
</dbReference>
<dbReference type="AlphaFoldDB" id="A0A2M6P080"/>
<proteinExistence type="predicted"/>
<accession>A0A2M6P080</accession>
<dbReference type="InterPro" id="IPR020084">
    <property type="entry name" value="NUDIX_hydrolase_CS"/>
</dbReference>
<organism evidence="3 4">
    <name type="scientific">Candidatus Magasanikbacteria bacterium CG10_big_fil_rev_8_21_14_0_10_38_6</name>
    <dbReference type="NCBI Taxonomy" id="1974647"/>
    <lineage>
        <taxon>Bacteria</taxon>
        <taxon>Candidatus Magasanikiibacteriota</taxon>
    </lineage>
</organism>
<dbReference type="PANTHER" id="PTHR43736:SF1">
    <property type="entry name" value="DIHYDRONEOPTERIN TRIPHOSPHATE DIPHOSPHATASE"/>
    <property type="match status" value="1"/>
</dbReference>
<sequence length="143" mass="16785">MNDRHSIIPAVYLMAIKEEKILLIRRYQTGYMDGSYSLPAGHVEQGEFATQALRREIKEEINIELQEQDLTCVHVVHRIKDDERVDFHFIADKWSGEIINKEPHKCDDISWFPLNDLPQNIIPVVKQAIENYQKGIFFSEARF</sequence>
<dbReference type="PANTHER" id="PTHR43736">
    <property type="entry name" value="ADP-RIBOSE PYROPHOSPHATASE"/>
    <property type="match status" value="1"/>
</dbReference>
<evidence type="ECO:0000313" key="4">
    <source>
        <dbReference type="Proteomes" id="UP000228528"/>
    </source>
</evidence>
<evidence type="ECO:0000313" key="3">
    <source>
        <dbReference type="EMBL" id="PIR77088.1"/>
    </source>
</evidence>
<feature type="domain" description="Nudix hydrolase" evidence="2">
    <location>
        <begin position="6"/>
        <end position="137"/>
    </location>
</feature>
<comment type="caution">
    <text evidence="3">The sequence shown here is derived from an EMBL/GenBank/DDBJ whole genome shotgun (WGS) entry which is preliminary data.</text>
</comment>
<dbReference type="PROSITE" id="PS00893">
    <property type="entry name" value="NUDIX_BOX"/>
    <property type="match status" value="1"/>
</dbReference>
<dbReference type="InterPro" id="IPR015797">
    <property type="entry name" value="NUDIX_hydrolase-like_dom_sf"/>
</dbReference>
<dbReference type="CDD" id="cd04683">
    <property type="entry name" value="NUDIX_Hydrolase"/>
    <property type="match status" value="1"/>
</dbReference>
<evidence type="ECO:0000259" key="2">
    <source>
        <dbReference type="PROSITE" id="PS51462"/>
    </source>
</evidence>
<dbReference type="SUPFAM" id="SSF55811">
    <property type="entry name" value="Nudix"/>
    <property type="match status" value="1"/>
</dbReference>
<protein>
    <submittedName>
        <fullName evidence="3">NUDIX hydrolase</fullName>
    </submittedName>
</protein>
<dbReference type="PROSITE" id="PS51462">
    <property type="entry name" value="NUDIX"/>
    <property type="match status" value="1"/>
</dbReference>
<dbReference type="GO" id="GO:0016787">
    <property type="term" value="F:hydrolase activity"/>
    <property type="evidence" value="ECO:0007669"/>
    <property type="project" value="UniProtKB-KW"/>
</dbReference>
<dbReference type="Proteomes" id="UP000228528">
    <property type="component" value="Unassembled WGS sequence"/>
</dbReference>
<keyword evidence="1 3" id="KW-0378">Hydrolase</keyword>
<reference evidence="4" key="1">
    <citation type="submission" date="2017-09" db="EMBL/GenBank/DDBJ databases">
        <title>Depth-based differentiation of microbial function through sediment-hosted aquifers and enrichment of novel symbionts in the deep terrestrial subsurface.</title>
        <authorList>
            <person name="Probst A.J."/>
            <person name="Ladd B."/>
            <person name="Jarett J.K."/>
            <person name="Geller-Mcgrath D.E."/>
            <person name="Sieber C.M.K."/>
            <person name="Emerson J.B."/>
            <person name="Anantharaman K."/>
            <person name="Thomas B.C."/>
            <person name="Malmstrom R."/>
            <person name="Stieglmeier M."/>
            <person name="Klingl A."/>
            <person name="Woyke T."/>
            <person name="Ryan C.M."/>
            <person name="Banfield J.F."/>
        </authorList>
    </citation>
    <scope>NUCLEOTIDE SEQUENCE [LARGE SCALE GENOMIC DNA]</scope>
</reference>
<gene>
    <name evidence="3" type="ORF">COU30_04370</name>
</gene>
<dbReference type="EMBL" id="PFBW01000188">
    <property type="protein sequence ID" value="PIR77088.1"/>
    <property type="molecule type" value="Genomic_DNA"/>
</dbReference>